<dbReference type="EMBL" id="MW055913">
    <property type="protein sequence ID" value="QPX62572.1"/>
    <property type="molecule type" value="Genomic_DNA"/>
</dbReference>
<name>A0A7T3KC73_9CAUD</name>
<dbReference type="GeneID" id="77923951"/>
<organism evidence="2 3">
    <name type="scientific">Arthrobacter phage Wollypog</name>
    <dbReference type="NCBI Taxonomy" id="2790985"/>
    <lineage>
        <taxon>Viruses</taxon>
        <taxon>Duplodnaviria</taxon>
        <taxon>Heunggongvirae</taxon>
        <taxon>Uroviricota</taxon>
        <taxon>Caudoviricetes</taxon>
        <taxon>Wollypogvirus</taxon>
        <taxon>Wollypogvirus wollypog</taxon>
    </lineage>
</organism>
<evidence type="ECO:0000256" key="1">
    <source>
        <dbReference type="SAM" id="MobiDB-lite"/>
    </source>
</evidence>
<gene>
    <name evidence="2" type="primary">20</name>
    <name evidence="2" type="ORF">SEA_WOLLYPOG_20</name>
</gene>
<sequence length="281" mass="28444">MAGKGSERLAQAANGGPEAQAPLQLRSGTITAINTGVTPWTCTVTIGQTSVPEVNMLGWLDPRVGDEVQCLQVGPSILVLGTVGPAKVYVPPSPSPAPPAPVVPPPAPGKPGGAPVVKAYAISPDASGTYPSQQPIGSWSNVKLWQGGAIAQRAYWFYGNKIAAAKGAGTIVSGTIFIKRWTAGGVFGEANVRLGSHGFTSQSGSPTGALGNVTRVGGLAQGKGKTFVLPASIIAGMNAGTVKGLGLEPGALGYVTPDYLVAYPYASGSLWSGALSLNIRK</sequence>
<proteinExistence type="predicted"/>
<keyword evidence="3" id="KW-1185">Reference proteome</keyword>
<evidence type="ECO:0000313" key="3">
    <source>
        <dbReference type="Proteomes" id="UP000595472"/>
    </source>
</evidence>
<protein>
    <submittedName>
        <fullName evidence="2">Minor tail protein</fullName>
    </submittedName>
</protein>
<feature type="region of interest" description="Disordered" evidence="1">
    <location>
        <begin position="1"/>
        <end position="23"/>
    </location>
</feature>
<reference evidence="2 3" key="1">
    <citation type="submission" date="2020-10" db="EMBL/GenBank/DDBJ databases">
        <authorList>
            <person name="Abad L.A."/>
            <person name="Alter J."/>
            <person name="Becerra C.Y."/>
            <person name="Boehle J."/>
            <person name="Bustos B."/>
            <person name="Connatser B.I."/>
            <person name="Cutright B."/>
            <person name="Gavin J."/>
            <person name="Gomez A.P."/>
            <person name="Grabar K."/>
            <person name="Hur E.Y."/>
            <person name="Ioh M.T."/>
            <person name="Joya-Campos L."/>
            <person name="Lauhon H.N."/>
            <person name="Lee S."/>
            <person name="Maranan R.T."/>
            <person name="Park Y.G."/>
            <person name="Priest M."/>
            <person name="Samuels S.O."/>
            <person name="Sarameh Y.J."/>
            <person name="Schreiber J.M."/>
            <person name="Shepard L."/>
            <person name="Sheth K.J."/>
            <person name="Silva C.A."/>
            <person name="Smyers G.M."/>
            <person name="Tam S."/>
            <person name="Tamura C.M."/>
            <person name="Wucher D.E."/>
            <person name="Donachie S.P."/>
            <person name="Reed F.A."/>
            <person name="Palecanda S."/>
            <person name="Chong R.A."/>
            <person name="Porter M.L."/>
            <person name="Garlena R.A."/>
            <person name="Russell D.A."/>
            <person name="Jacobs-Sera D."/>
            <person name="Hatfull G.F."/>
        </authorList>
    </citation>
    <scope>NUCLEOTIDE SEQUENCE [LARGE SCALE GENOMIC DNA]</scope>
</reference>
<dbReference type="Proteomes" id="UP000595472">
    <property type="component" value="Segment"/>
</dbReference>
<dbReference type="KEGG" id="vg:77923951"/>
<evidence type="ECO:0000313" key="2">
    <source>
        <dbReference type="EMBL" id="QPX62572.1"/>
    </source>
</evidence>
<dbReference type="RefSeq" id="YP_010648511.1">
    <property type="nucleotide sequence ID" value="NC_070760.1"/>
</dbReference>
<accession>A0A7T3KC73</accession>